<organism evidence="1">
    <name type="scientific">Saccharolobus solfataricus</name>
    <name type="common">Sulfolobus solfataricus</name>
    <dbReference type="NCBI Taxonomy" id="2287"/>
    <lineage>
        <taxon>Archaea</taxon>
        <taxon>Thermoproteota</taxon>
        <taxon>Thermoprotei</taxon>
        <taxon>Sulfolobales</taxon>
        <taxon>Sulfolobaceae</taxon>
        <taxon>Saccharolobus</taxon>
    </lineage>
</organism>
<accession>Q9UXM3</accession>
<sequence>MSIFTTENLPKEFTLTLSTSTPLSPILEPVPSSTIFSLTPSTSYKALFTKTTFFKLFISTFSFNSLKAQGKGSTATTSLAFLATFTVKSPINAPASSTVSMSLTFKKSHSAAMKVA</sequence>
<proteinExistence type="predicted"/>
<protein>
    <submittedName>
        <fullName evidence="1">Uncharacterized protein ORF-lam33_013</fullName>
    </submittedName>
</protein>
<dbReference type="AlphaFoldDB" id="Q9UXM3"/>
<evidence type="ECO:0000313" key="1">
    <source>
        <dbReference type="EMBL" id="CAB57466.1"/>
    </source>
</evidence>
<reference evidence="1" key="1">
    <citation type="journal article" date="2000" name="Genome">
        <title>Gene content and organization of a 281-kbp contig from the genome of the extremely thermophilic archaeon, Sulfolobus solfataricus P2.</title>
        <authorList>
            <person name="Charlebois R.L."/>
            <person name="Singh R.K."/>
            <person name="Chan-Weiher C.C.-Y."/>
            <person name="Allard G."/>
            <person name="Chow C."/>
            <person name="Confalonieri F."/>
            <person name="Curtis B."/>
            <person name="Duguet M."/>
            <person name="Erauso G."/>
            <person name="Faguy D."/>
            <person name="Gaasterland T."/>
            <person name="Garrett R.A."/>
            <person name="Gordon P."/>
            <person name="Jeffries A.C."/>
            <person name="Kozera C."/>
            <person name="Kushwaha N."/>
            <person name="Lafleur E."/>
            <person name="Medina N."/>
            <person name="Peng X."/>
            <person name="Penny S.L."/>
            <person name="She Q."/>
            <person name="St Jean A."/>
            <person name="van der Oost J."/>
            <person name="Young F."/>
            <person name="Zivanovic Y."/>
            <person name="Doolittle W.F."/>
            <person name="Ragan M.A."/>
            <person name="Sensen C.W."/>
        </authorList>
    </citation>
    <scope>NUCLEOTIDE SEQUENCE</scope>
    <source>
        <strain evidence="1">P2</strain>
    </source>
</reference>
<gene>
    <name evidence="1" type="primary">ORF-lam33_013</name>
</gene>
<name>Q9UXM3_SACSO</name>
<dbReference type="EMBL" id="Y18930">
    <property type="protein sequence ID" value="CAB57466.1"/>
    <property type="molecule type" value="Genomic_DNA"/>
</dbReference>